<dbReference type="InterPro" id="IPR036249">
    <property type="entry name" value="Thioredoxin-like_sf"/>
</dbReference>
<evidence type="ECO:0000256" key="2">
    <source>
        <dbReference type="ARBA" id="ARBA00022559"/>
    </source>
</evidence>
<reference evidence="6 7" key="1">
    <citation type="submission" date="2020-04" db="EMBL/GenBank/DDBJ databases">
        <authorList>
            <person name="Doyle D.A."/>
        </authorList>
    </citation>
    <scope>NUCLEOTIDE SEQUENCE [LARGE SCALE GENOMIC DNA]</scope>
    <source>
        <strain evidence="6 7">P21</strain>
    </source>
</reference>
<dbReference type="CDD" id="cd00340">
    <property type="entry name" value="GSH_Peroxidase"/>
    <property type="match status" value="1"/>
</dbReference>
<dbReference type="PROSITE" id="PS00763">
    <property type="entry name" value="GLUTATHIONE_PEROXID_2"/>
    <property type="match status" value="1"/>
</dbReference>
<evidence type="ECO:0000256" key="1">
    <source>
        <dbReference type="ARBA" id="ARBA00006926"/>
    </source>
</evidence>
<dbReference type="InterPro" id="IPR000889">
    <property type="entry name" value="Glutathione_peroxidase"/>
</dbReference>
<dbReference type="AlphaFoldDB" id="A0A7Y0EFH0"/>
<keyword evidence="7" id="KW-1185">Reference proteome</keyword>
<name>A0A7Y0EFH0_9CLOT</name>
<dbReference type="PRINTS" id="PR01011">
    <property type="entry name" value="GLUTPROXDASE"/>
</dbReference>
<dbReference type="InterPro" id="IPR029760">
    <property type="entry name" value="GPX_CS"/>
</dbReference>
<accession>A0A7Y0EFH0</accession>
<reference evidence="6 7" key="2">
    <citation type="submission" date="2020-06" db="EMBL/GenBank/DDBJ databases">
        <title>Complete Genome Sequence of Clostridium muelleri sp. nov. P21T, an Acid-Alcohol Producing Acetogen Isolated from Old Hay.</title>
        <authorList>
            <person name="Duncan K.E."/>
            <person name="Tanner R.S."/>
        </authorList>
    </citation>
    <scope>NUCLEOTIDE SEQUENCE [LARGE SCALE GENOMIC DNA]</scope>
    <source>
        <strain evidence="6 7">P21</strain>
    </source>
</reference>
<protein>
    <recommendedName>
        <fullName evidence="5">Glutathione peroxidase</fullName>
    </recommendedName>
</protein>
<dbReference type="Pfam" id="PF00255">
    <property type="entry name" value="GSHPx"/>
    <property type="match status" value="1"/>
</dbReference>
<keyword evidence="2 5" id="KW-0575">Peroxidase</keyword>
<dbReference type="EMBL" id="JABBNI010000013">
    <property type="protein sequence ID" value="NMM62529.1"/>
    <property type="molecule type" value="Genomic_DNA"/>
</dbReference>
<sequence>MSVYDYKVIGIDGEEISLEKYKGKVLIIANTASKCGFTPQYADLEKLYNEYNKQGLEILGFPCNQFAGQEPGNNKEVKNFCQLNYGVSFPLFEKIDVRGTSAHPLFKYLSEEIPFKGLDLNHPSGQILYNFLKEQFPEYLIGNSIKWNFTKFLIDKEGNVVGRFEPTTEPLDMISEIEKLL</sequence>
<dbReference type="SUPFAM" id="SSF52833">
    <property type="entry name" value="Thioredoxin-like"/>
    <property type="match status" value="1"/>
</dbReference>
<dbReference type="InterPro" id="IPR029759">
    <property type="entry name" value="GPX_AS"/>
</dbReference>
<evidence type="ECO:0000313" key="7">
    <source>
        <dbReference type="Proteomes" id="UP000537131"/>
    </source>
</evidence>
<dbReference type="Proteomes" id="UP000537131">
    <property type="component" value="Unassembled WGS sequence"/>
</dbReference>
<evidence type="ECO:0000256" key="5">
    <source>
        <dbReference type="RuleBase" id="RU000499"/>
    </source>
</evidence>
<dbReference type="PIRSF" id="PIRSF000303">
    <property type="entry name" value="Glutathion_perox"/>
    <property type="match status" value="1"/>
</dbReference>
<organism evidence="6 7">
    <name type="scientific">Clostridium muellerianum</name>
    <dbReference type="NCBI Taxonomy" id="2716538"/>
    <lineage>
        <taxon>Bacteria</taxon>
        <taxon>Bacillati</taxon>
        <taxon>Bacillota</taxon>
        <taxon>Clostridia</taxon>
        <taxon>Eubacteriales</taxon>
        <taxon>Clostridiaceae</taxon>
        <taxon>Clostridium</taxon>
    </lineage>
</organism>
<evidence type="ECO:0000256" key="4">
    <source>
        <dbReference type="PIRSR" id="PIRSR000303-1"/>
    </source>
</evidence>
<comment type="similarity">
    <text evidence="1 5">Belongs to the glutathione peroxidase family.</text>
</comment>
<evidence type="ECO:0000256" key="3">
    <source>
        <dbReference type="ARBA" id="ARBA00023002"/>
    </source>
</evidence>
<dbReference type="Gene3D" id="3.40.30.10">
    <property type="entry name" value="Glutaredoxin"/>
    <property type="match status" value="1"/>
</dbReference>
<evidence type="ECO:0000313" key="6">
    <source>
        <dbReference type="EMBL" id="NMM62529.1"/>
    </source>
</evidence>
<dbReference type="PROSITE" id="PS51355">
    <property type="entry name" value="GLUTATHIONE_PEROXID_3"/>
    <property type="match status" value="1"/>
</dbReference>
<dbReference type="RefSeq" id="WP_169297128.1">
    <property type="nucleotide sequence ID" value="NZ_JABBNI010000013.1"/>
</dbReference>
<dbReference type="GO" id="GO:0004601">
    <property type="term" value="F:peroxidase activity"/>
    <property type="evidence" value="ECO:0007669"/>
    <property type="project" value="UniProtKB-KW"/>
</dbReference>
<proteinExistence type="inferred from homology"/>
<dbReference type="PANTHER" id="PTHR11592">
    <property type="entry name" value="GLUTATHIONE PEROXIDASE"/>
    <property type="match status" value="1"/>
</dbReference>
<gene>
    <name evidence="6" type="ORF">HBE96_07455</name>
</gene>
<dbReference type="PANTHER" id="PTHR11592:SF78">
    <property type="entry name" value="GLUTATHIONE PEROXIDASE"/>
    <property type="match status" value="1"/>
</dbReference>
<dbReference type="GO" id="GO:0034599">
    <property type="term" value="P:cellular response to oxidative stress"/>
    <property type="evidence" value="ECO:0007669"/>
    <property type="project" value="TreeGrafter"/>
</dbReference>
<keyword evidence="3 5" id="KW-0560">Oxidoreductase</keyword>
<dbReference type="PROSITE" id="PS00460">
    <property type="entry name" value="GLUTATHIONE_PEROXID_1"/>
    <property type="match status" value="1"/>
</dbReference>
<feature type="active site" evidence="4">
    <location>
        <position position="35"/>
    </location>
</feature>
<comment type="caution">
    <text evidence="6">The sequence shown here is derived from an EMBL/GenBank/DDBJ whole genome shotgun (WGS) entry which is preliminary data.</text>
</comment>